<keyword evidence="5" id="KW-1185">Reference proteome</keyword>
<dbReference type="Pfam" id="PF06743">
    <property type="entry name" value="FAST_1"/>
    <property type="match status" value="1"/>
</dbReference>
<dbReference type="GO" id="GO:0005759">
    <property type="term" value="C:mitochondrial matrix"/>
    <property type="evidence" value="ECO:0007669"/>
    <property type="project" value="TreeGrafter"/>
</dbReference>
<reference evidence="4" key="2">
    <citation type="submission" date="2025-09" db="UniProtKB">
        <authorList>
            <consortium name="Ensembl"/>
        </authorList>
    </citation>
    <scope>IDENTIFICATION</scope>
</reference>
<sequence>MASLDKARTRCMSGEVQYYHKETYTWNTEEEWREKERQRAGSSMSMFRLRAVTGSRYLRRFLHGGAANRDHVLEQLGVCSGEDQVLEVVGKNKAKLTVNHVSCAVGMLWHFQKEKPQMLRTVEFIKSHPEFLTLRVLAENKIELMDDVMLVDMLYNVLRLNVEPYDSLAQQLVSEAWRRLYRFPMPSLSKFAVCLSDQHLQHSPPMGQITDILDQKLASIDDARILTTLMVSVSSLVSPHLRDKLINKADHLLDTMDPSHYNNPRRMVQFLRNIKYSYRPLLEKCNHILLRNVPHLNAENISIIMGLYQSMQFNNCDFRLAAKQRLMELVDSSADPFSFTKLFVALGPMAGEDTKERLESTALLLAEDLNAQQALAVAETLEEIQCRNLNLIQKIASVVHKNLHVYKPMEMARITQALILLHYQSPELFTKLRNILVQFLLDSVYPYEVTMLTRVLSMLPSPRLDEGVISRVEAVLPQCNLNDLNTFAMAVAKWVRNDPSYRHSTPSKYVRLLQTLNRCGHERLRKADRLDLVLEELKYMSGEWFEEMLLEETMVTLQRLEDQISWTNVPEMALFLTRTNHLCTPLMDRIASVAMENINKIHYSATYATLLPFAVLNYDPPRVDELFEIGIQRVIPHISSFDPHLLVLLAYALAVADCFPEDLVREIFNVNFLAKLDSQLETLPDALNKRIRLRLMELNRAVCLECPESQVPWFHERYCLQLQKKGNGSISPVQQQIHKMLGEVLGGINCARVALLTTYFYTVDFECVLDRHHQAVAYSEQSQLQISEDGKVRWGSDSVGKDRSEVPPGAQRVAVDFLDSKSFCKNSRHMKGEAMMRKRHLEILGYHVVQIPHFEWNSMELSTQDAWKEYLRKKIFTGLS</sequence>
<accession>A0A673WS19</accession>
<dbReference type="GeneID" id="115156036"/>
<evidence type="ECO:0000259" key="3">
    <source>
        <dbReference type="PROSITE" id="PS51286"/>
    </source>
</evidence>
<dbReference type="PANTHER" id="PTHR21228">
    <property type="entry name" value="FAST LEU-RICH DOMAIN-CONTAINING"/>
    <property type="match status" value="1"/>
</dbReference>
<dbReference type="InterPro" id="IPR013579">
    <property type="entry name" value="FAST_2"/>
</dbReference>
<dbReference type="InParanoid" id="A0A673WS19"/>
<dbReference type="OrthoDB" id="385235at2759"/>
<dbReference type="Ensembl" id="ENSSTUT00000012133.1">
    <property type="protein sequence ID" value="ENSSTUP00000011432.1"/>
    <property type="gene ID" value="ENSSTUG00000005340.1"/>
</dbReference>
<dbReference type="Proteomes" id="UP000472277">
    <property type="component" value="Chromosome 20"/>
</dbReference>
<dbReference type="KEGG" id="stru:115156036"/>
<dbReference type="GO" id="GO:0044528">
    <property type="term" value="P:regulation of mitochondrial mRNA stability"/>
    <property type="evidence" value="ECO:0007669"/>
    <property type="project" value="InterPro"/>
</dbReference>
<dbReference type="Pfam" id="PF08373">
    <property type="entry name" value="RAP"/>
    <property type="match status" value="1"/>
</dbReference>
<dbReference type="FunCoup" id="A0A673WS19">
    <property type="interactions" value="2890"/>
</dbReference>
<proteinExistence type="predicted"/>
<dbReference type="PANTHER" id="PTHR21228:SF29">
    <property type="entry name" value="FAST KINASE DOMAIN-CONTAINING PROTEIN 1, MITOCHONDRIAL"/>
    <property type="match status" value="1"/>
</dbReference>
<dbReference type="GO" id="GO:0035770">
    <property type="term" value="C:ribonucleoprotein granule"/>
    <property type="evidence" value="ECO:0007669"/>
    <property type="project" value="TreeGrafter"/>
</dbReference>
<evidence type="ECO:0000313" key="5">
    <source>
        <dbReference type="Proteomes" id="UP000472277"/>
    </source>
</evidence>
<dbReference type="PROSITE" id="PS51286">
    <property type="entry name" value="RAP"/>
    <property type="match status" value="1"/>
</dbReference>
<evidence type="ECO:0000256" key="2">
    <source>
        <dbReference type="ARBA" id="ARBA00023128"/>
    </source>
</evidence>
<dbReference type="GO" id="GO:0000963">
    <property type="term" value="P:mitochondrial RNA processing"/>
    <property type="evidence" value="ECO:0007669"/>
    <property type="project" value="TreeGrafter"/>
</dbReference>
<dbReference type="RefSeq" id="XP_029559098.1">
    <property type="nucleotide sequence ID" value="XM_029703238.1"/>
</dbReference>
<gene>
    <name evidence="4" type="primary">FASTKD1</name>
    <name evidence="4" type="synonym">fastkd1</name>
</gene>
<name>A0A673WS19_SALTR</name>
<organism evidence="4 5">
    <name type="scientific">Salmo trutta</name>
    <name type="common">Brown trout</name>
    <dbReference type="NCBI Taxonomy" id="8032"/>
    <lineage>
        <taxon>Eukaryota</taxon>
        <taxon>Metazoa</taxon>
        <taxon>Chordata</taxon>
        <taxon>Craniata</taxon>
        <taxon>Vertebrata</taxon>
        <taxon>Euteleostomi</taxon>
        <taxon>Actinopterygii</taxon>
        <taxon>Neopterygii</taxon>
        <taxon>Teleostei</taxon>
        <taxon>Protacanthopterygii</taxon>
        <taxon>Salmoniformes</taxon>
        <taxon>Salmonidae</taxon>
        <taxon>Salmoninae</taxon>
        <taxon>Salmo</taxon>
    </lineage>
</organism>
<dbReference type="CTD" id="79675"/>
<dbReference type="GO" id="GO:0003723">
    <property type="term" value="F:RNA binding"/>
    <property type="evidence" value="ECO:0007669"/>
    <property type="project" value="TreeGrafter"/>
</dbReference>
<dbReference type="InterPro" id="IPR013584">
    <property type="entry name" value="RAP"/>
</dbReference>
<dbReference type="InterPro" id="IPR010622">
    <property type="entry name" value="FAST_Leu-rich"/>
</dbReference>
<reference evidence="4" key="1">
    <citation type="submission" date="2025-08" db="UniProtKB">
        <authorList>
            <consortium name="Ensembl"/>
        </authorList>
    </citation>
    <scope>IDENTIFICATION</scope>
</reference>
<feature type="domain" description="RAP" evidence="3">
    <location>
        <begin position="813"/>
        <end position="873"/>
    </location>
</feature>
<dbReference type="Pfam" id="PF08368">
    <property type="entry name" value="FAST_2"/>
    <property type="match status" value="1"/>
</dbReference>
<dbReference type="InterPro" id="IPR050870">
    <property type="entry name" value="FAST_kinase"/>
</dbReference>
<comment type="subcellular location">
    <subcellularLocation>
        <location evidence="1">Mitochondrion</location>
    </subcellularLocation>
</comment>
<dbReference type="GeneTree" id="ENSGT01030000234607"/>
<evidence type="ECO:0000313" key="4">
    <source>
        <dbReference type="Ensembl" id="ENSSTUP00000011432.1"/>
    </source>
</evidence>
<evidence type="ECO:0000256" key="1">
    <source>
        <dbReference type="ARBA" id="ARBA00004173"/>
    </source>
</evidence>
<protein>
    <submittedName>
        <fullName evidence="4">FAST kinase domains 1</fullName>
    </submittedName>
</protein>
<dbReference type="SMART" id="SM00952">
    <property type="entry name" value="RAP"/>
    <property type="match status" value="1"/>
</dbReference>
<keyword evidence="2" id="KW-0496">Mitochondrion</keyword>
<dbReference type="OMA" id="FRPFSCE"/>
<dbReference type="AlphaFoldDB" id="A0A673WS19"/>